<organism evidence="2 3">
    <name type="scientific">Linderina pennispora</name>
    <dbReference type="NCBI Taxonomy" id="61395"/>
    <lineage>
        <taxon>Eukaryota</taxon>
        <taxon>Fungi</taxon>
        <taxon>Fungi incertae sedis</taxon>
        <taxon>Zoopagomycota</taxon>
        <taxon>Kickxellomycotina</taxon>
        <taxon>Kickxellomycetes</taxon>
        <taxon>Kickxellales</taxon>
        <taxon>Kickxellaceae</taxon>
        <taxon>Linderina</taxon>
    </lineage>
</organism>
<evidence type="ECO:0000313" key="3">
    <source>
        <dbReference type="Proteomes" id="UP000193922"/>
    </source>
</evidence>
<dbReference type="InterPro" id="IPR054113">
    <property type="entry name" value="ORC6_cyclin-like_2nd"/>
</dbReference>
<dbReference type="InterPro" id="IPR020529">
    <property type="entry name" value="ORC6_met/pln"/>
</dbReference>
<dbReference type="GeneID" id="63806621"/>
<dbReference type="Gene3D" id="1.10.472.10">
    <property type="entry name" value="Cyclin-like"/>
    <property type="match status" value="1"/>
</dbReference>
<reference evidence="2 3" key="1">
    <citation type="submission" date="2016-07" db="EMBL/GenBank/DDBJ databases">
        <title>Pervasive Adenine N6-methylation of Active Genes in Fungi.</title>
        <authorList>
            <consortium name="DOE Joint Genome Institute"/>
            <person name="Mondo S.J."/>
            <person name="Dannebaum R.O."/>
            <person name="Kuo R.C."/>
            <person name="Labutti K."/>
            <person name="Haridas S."/>
            <person name="Kuo A."/>
            <person name="Salamov A."/>
            <person name="Ahrendt S.R."/>
            <person name="Lipzen A."/>
            <person name="Sullivan W."/>
            <person name="Andreopoulos W.B."/>
            <person name="Clum A."/>
            <person name="Lindquist E."/>
            <person name="Daum C."/>
            <person name="Ramamoorthy G.K."/>
            <person name="Gryganskyi A."/>
            <person name="Culley D."/>
            <person name="Magnuson J.K."/>
            <person name="James T.Y."/>
            <person name="O'Malley M.A."/>
            <person name="Stajich J.E."/>
            <person name="Spatafora J.W."/>
            <person name="Visel A."/>
            <person name="Grigoriev I.V."/>
        </authorList>
    </citation>
    <scope>NUCLEOTIDE SEQUENCE [LARGE SCALE GENOMIC DNA]</scope>
    <source>
        <strain evidence="2 3">ATCC 12442</strain>
    </source>
</reference>
<dbReference type="GO" id="GO:0005664">
    <property type="term" value="C:nuclear origin of replication recognition complex"/>
    <property type="evidence" value="ECO:0007669"/>
    <property type="project" value="InterPro"/>
</dbReference>
<evidence type="ECO:0000313" key="2">
    <source>
        <dbReference type="EMBL" id="ORX73905.1"/>
    </source>
</evidence>
<comment type="caution">
    <text evidence="2">The sequence shown here is derived from an EMBL/GenBank/DDBJ whole genome shotgun (WGS) entry which is preliminary data.</text>
</comment>
<proteinExistence type="predicted"/>
<dbReference type="CDD" id="cd11583">
    <property type="entry name" value="Orc6_mid"/>
    <property type="match status" value="1"/>
</dbReference>
<dbReference type="Proteomes" id="UP000193922">
    <property type="component" value="Unassembled WGS sequence"/>
</dbReference>
<dbReference type="GO" id="GO:0006270">
    <property type="term" value="P:DNA replication initiation"/>
    <property type="evidence" value="ECO:0007669"/>
    <property type="project" value="TreeGrafter"/>
</dbReference>
<feature type="domain" description="ORC6 second cyclin-like" evidence="1">
    <location>
        <begin position="96"/>
        <end position="188"/>
    </location>
</feature>
<gene>
    <name evidence="2" type="ORF">DL89DRAFT_289591</name>
</gene>
<keyword evidence="3" id="KW-1185">Reference proteome</keyword>
<dbReference type="AlphaFoldDB" id="A0A1Y1WKJ7"/>
<evidence type="ECO:0000259" key="1">
    <source>
        <dbReference type="Pfam" id="PF21913"/>
    </source>
</evidence>
<dbReference type="RefSeq" id="XP_040747116.1">
    <property type="nucleotide sequence ID" value="XM_040889973.1"/>
</dbReference>
<sequence>MSIILAERLKSLQLDGQPGIAPKALQFYDMITQRVRTSRNSSFTLCRETIAIQLACEKLSIEFNQVAASTISSVSLPIYQASVQEARAALGLIKNITLEELDVQFGPPEGVIPYARQLLDEFKETLGATMPAAARRSMDWSGSVYVAAAFALACKHMKKRVVAKTKLLSLAGIKPTVFAGVQKKMEDYGKKTLQEIAAGGGAMAKAQLWNHRLIRQY</sequence>
<dbReference type="OrthoDB" id="5552484at2759"/>
<dbReference type="STRING" id="61395.A0A1Y1WKJ7"/>
<name>A0A1Y1WKJ7_9FUNG</name>
<dbReference type="PANTHER" id="PTHR13394:SF0">
    <property type="entry name" value="ORIGIN RECOGNITION COMPLEX SUBUNIT 6"/>
    <property type="match status" value="1"/>
</dbReference>
<dbReference type="PANTHER" id="PTHR13394">
    <property type="entry name" value="ORIGIN RECOGNITION COMPLEX SUBUNIT 6"/>
    <property type="match status" value="1"/>
</dbReference>
<accession>A0A1Y1WKJ7</accession>
<dbReference type="Pfam" id="PF21913">
    <property type="entry name" value="ORC6_2nd"/>
    <property type="match status" value="1"/>
</dbReference>
<dbReference type="EMBL" id="MCFD01000001">
    <property type="protein sequence ID" value="ORX73905.1"/>
    <property type="molecule type" value="Genomic_DNA"/>
</dbReference>
<protein>
    <recommendedName>
        <fullName evidence="1">ORC6 second cyclin-like domain-containing protein</fullName>
    </recommendedName>
</protein>